<dbReference type="EMBL" id="HBNS01022641">
    <property type="protein sequence ID" value="CAE4612977.1"/>
    <property type="molecule type" value="Transcribed_RNA"/>
</dbReference>
<evidence type="ECO:0000313" key="4">
    <source>
        <dbReference type="EMBL" id="CAE4612975.1"/>
    </source>
</evidence>
<feature type="compositionally biased region" description="Basic and acidic residues" evidence="1">
    <location>
        <begin position="96"/>
        <end position="132"/>
    </location>
</feature>
<feature type="compositionally biased region" description="Acidic residues" evidence="1">
    <location>
        <begin position="46"/>
        <end position="56"/>
    </location>
</feature>
<dbReference type="InterPro" id="IPR035925">
    <property type="entry name" value="BSD_dom_sf"/>
</dbReference>
<feature type="signal peptide" evidence="2">
    <location>
        <begin position="1"/>
        <end position="18"/>
    </location>
</feature>
<feature type="region of interest" description="Disordered" evidence="1">
    <location>
        <begin position="422"/>
        <end position="460"/>
    </location>
</feature>
<feature type="compositionally biased region" description="Low complexity" evidence="1">
    <location>
        <begin position="188"/>
        <end position="198"/>
    </location>
</feature>
<dbReference type="Gene3D" id="1.10.3970.10">
    <property type="entry name" value="BSD domain"/>
    <property type="match status" value="1"/>
</dbReference>
<feature type="region of interest" description="Disordered" evidence="1">
    <location>
        <begin position="363"/>
        <end position="384"/>
    </location>
</feature>
<feature type="region of interest" description="Disordered" evidence="1">
    <location>
        <begin position="36"/>
        <end position="255"/>
    </location>
</feature>
<evidence type="ECO:0000256" key="2">
    <source>
        <dbReference type="SAM" id="SignalP"/>
    </source>
</evidence>
<accession>A0A6V2GD28</accession>
<feature type="compositionally biased region" description="Polar residues" evidence="1">
    <location>
        <begin position="57"/>
        <end position="68"/>
    </location>
</feature>
<feature type="domain" description="BSD" evidence="3">
    <location>
        <begin position="301"/>
        <end position="353"/>
    </location>
</feature>
<feature type="chain" id="PRO_5035677391" description="BSD domain-containing protein" evidence="2">
    <location>
        <begin position="19"/>
        <end position="523"/>
    </location>
</feature>
<keyword evidence="2" id="KW-0732">Signal</keyword>
<proteinExistence type="predicted"/>
<feature type="compositionally biased region" description="Basic and acidic residues" evidence="1">
    <location>
        <begin position="207"/>
        <end position="216"/>
    </location>
</feature>
<feature type="compositionally biased region" description="Low complexity" evidence="1">
    <location>
        <begin position="422"/>
        <end position="452"/>
    </location>
</feature>
<feature type="compositionally biased region" description="Acidic residues" evidence="1">
    <location>
        <begin position="177"/>
        <end position="187"/>
    </location>
</feature>
<dbReference type="AlphaFoldDB" id="A0A6V2GD28"/>
<feature type="compositionally biased region" description="Polar residues" evidence="1">
    <location>
        <begin position="36"/>
        <end position="45"/>
    </location>
</feature>
<gene>
    <name evidence="4" type="ORF">DBRI00130_LOCUS17897</name>
    <name evidence="5" type="ORF">DBRI00130_LOCUS17898</name>
</gene>
<reference evidence="4" key="1">
    <citation type="submission" date="2021-01" db="EMBL/GenBank/DDBJ databases">
        <authorList>
            <person name="Corre E."/>
            <person name="Pelletier E."/>
            <person name="Niang G."/>
            <person name="Scheremetjew M."/>
            <person name="Finn R."/>
            <person name="Kale V."/>
            <person name="Holt S."/>
            <person name="Cochrane G."/>
            <person name="Meng A."/>
            <person name="Brown T."/>
            <person name="Cohen L."/>
        </authorList>
    </citation>
    <scope>NUCLEOTIDE SEQUENCE</scope>
    <source>
        <strain evidence="4">GSO104</strain>
    </source>
</reference>
<organism evidence="4">
    <name type="scientific">Ditylum brightwellii</name>
    <dbReference type="NCBI Taxonomy" id="49249"/>
    <lineage>
        <taxon>Eukaryota</taxon>
        <taxon>Sar</taxon>
        <taxon>Stramenopiles</taxon>
        <taxon>Ochrophyta</taxon>
        <taxon>Bacillariophyta</taxon>
        <taxon>Mediophyceae</taxon>
        <taxon>Lithodesmiophycidae</taxon>
        <taxon>Lithodesmiales</taxon>
        <taxon>Lithodesmiaceae</taxon>
        <taxon>Ditylum</taxon>
    </lineage>
</organism>
<name>A0A6V2GD28_9STRA</name>
<dbReference type="EMBL" id="HBNS01022640">
    <property type="protein sequence ID" value="CAE4612975.1"/>
    <property type="molecule type" value="Transcribed_RNA"/>
</dbReference>
<protein>
    <recommendedName>
        <fullName evidence="3">BSD domain-containing protein</fullName>
    </recommendedName>
</protein>
<feature type="compositionally biased region" description="Acidic residues" evidence="1">
    <location>
        <begin position="133"/>
        <end position="156"/>
    </location>
</feature>
<dbReference type="SUPFAM" id="SSF140383">
    <property type="entry name" value="BSD domain-like"/>
    <property type="match status" value="1"/>
</dbReference>
<dbReference type="PROSITE" id="PS50858">
    <property type="entry name" value="BSD"/>
    <property type="match status" value="1"/>
</dbReference>
<evidence type="ECO:0000256" key="1">
    <source>
        <dbReference type="SAM" id="MobiDB-lite"/>
    </source>
</evidence>
<feature type="compositionally biased region" description="Polar residues" evidence="1">
    <location>
        <begin position="221"/>
        <end position="233"/>
    </location>
</feature>
<feature type="compositionally biased region" description="Basic and acidic residues" evidence="1">
    <location>
        <begin position="234"/>
        <end position="246"/>
    </location>
</feature>
<evidence type="ECO:0000259" key="3">
    <source>
        <dbReference type="PROSITE" id="PS50858"/>
    </source>
</evidence>
<dbReference type="InterPro" id="IPR005607">
    <property type="entry name" value="BSD_dom"/>
</dbReference>
<evidence type="ECO:0000313" key="5">
    <source>
        <dbReference type="EMBL" id="CAE4612977.1"/>
    </source>
</evidence>
<sequence length="523" mass="60075">MYNECALYKCILVQLSLSLPLSLPLSPQKRKENTFYKTMGQTTSEYNDDDISEYSDSENVNVSGTSHFCGSDGDEDEDSYYGFERTIEEEEDDVSNDARDHIIPERNGEEEYGIFDHHSHETEEGEILNRELDVDDGNEEEEEEIVDQDMEEEEDAFDHHSHETEEEEEILNRDLEVDNEEEEDSIQEDSSNSDTSVDSNEEEEGEVLNRELRVNDEQEINGATQITNEPSTAQEDHNQENKKDQPNESTIITPPKIQTPAPAILTPNSINLQTLQTIVKTLKKLPYKQLKQQKKIPSLTYIQNFDLDAHLPSVAHIVALSPELRNLHYTLVPGKMKEDAFFAMIFCLLRQHMYGEEEDEDVSREVGLDLSQSQPQSLDLDNVNKNNTEYSTKLQMKLEQVQQENTRLVKLLQETQSKLDQTQAQLSSLQQSSSSPSLPNNQKPQQQQPSTSHKGTWKMDSESREFLQLDEILKENLRSEKKKRLMEVRAQMKFILDSDDVHDSFGEWDCCGQTDYYAHGCSG</sequence>
<feature type="compositionally biased region" description="Polar residues" evidence="1">
    <location>
        <begin position="370"/>
        <end position="384"/>
    </location>
</feature>